<sequence length="157" mass="18409">MQISRCILQEVSKMTNTYRALDIAKYIINHEHEEGREISNLRLQKLLYFIQAKFIVETGKPCFSDPIEAWDFGPVVTSVYHEYKLFGSFDIASTDTAVSIDEESASRIKNMLDFCSHYPTYQLVEITHNQTPWKRARENPFSPVITLDSMEQYFRRQ</sequence>
<reference evidence="2 3" key="1">
    <citation type="submission" date="2013-08" db="EMBL/GenBank/DDBJ databases">
        <authorList>
            <person name="Weinstock G."/>
            <person name="Sodergren E."/>
            <person name="Wylie T."/>
            <person name="Fulton L."/>
            <person name="Fulton R."/>
            <person name="Fronick C."/>
            <person name="O'Laughlin M."/>
            <person name="Godfrey J."/>
            <person name="Miner T."/>
            <person name="Herter B."/>
            <person name="Appelbaum E."/>
            <person name="Cordes M."/>
            <person name="Lek S."/>
            <person name="Wollam A."/>
            <person name="Pepin K.H."/>
            <person name="Palsikar V.B."/>
            <person name="Mitreva M."/>
            <person name="Wilson R.K."/>
        </authorList>
    </citation>
    <scope>NUCLEOTIDE SEQUENCE [LARGE SCALE GENOMIC DNA]</scope>
    <source>
        <strain evidence="2 3">ATCC 700332</strain>
    </source>
</reference>
<comment type="caution">
    <text evidence="2">The sequence shown here is derived from an EMBL/GenBank/DDBJ whole genome shotgun (WGS) entry which is preliminary data.</text>
</comment>
<evidence type="ECO:0000313" key="3">
    <source>
        <dbReference type="Proteomes" id="UP000016649"/>
    </source>
</evidence>
<feature type="domain" description="Antitoxin SocA-like Panacea" evidence="1">
    <location>
        <begin position="43"/>
        <end position="134"/>
    </location>
</feature>
<name>A0ABN0NWC0_TRELE</name>
<dbReference type="InterPro" id="IPR025272">
    <property type="entry name" value="SocA_Panacea"/>
</dbReference>
<keyword evidence="3" id="KW-1185">Reference proteome</keyword>
<accession>A0ABN0NWC0</accession>
<proteinExistence type="predicted"/>
<dbReference type="Proteomes" id="UP000016649">
    <property type="component" value="Unassembled WGS sequence"/>
</dbReference>
<evidence type="ECO:0000259" key="1">
    <source>
        <dbReference type="Pfam" id="PF13274"/>
    </source>
</evidence>
<protein>
    <recommendedName>
        <fullName evidence="1">Antitoxin SocA-like Panacea domain-containing protein</fullName>
    </recommendedName>
</protein>
<evidence type="ECO:0000313" key="2">
    <source>
        <dbReference type="EMBL" id="ERJ91613.1"/>
    </source>
</evidence>
<gene>
    <name evidence="2" type="ORF">HMPREF9193_02066</name>
</gene>
<dbReference type="Pfam" id="PF13274">
    <property type="entry name" value="SocA_Panacea"/>
    <property type="match status" value="1"/>
</dbReference>
<dbReference type="EMBL" id="AWVH01000044">
    <property type="protein sequence ID" value="ERJ91613.1"/>
    <property type="molecule type" value="Genomic_DNA"/>
</dbReference>
<organism evidence="2 3">
    <name type="scientific">Treponema lecithinolyticum ATCC 700332</name>
    <dbReference type="NCBI Taxonomy" id="1321815"/>
    <lineage>
        <taxon>Bacteria</taxon>
        <taxon>Pseudomonadati</taxon>
        <taxon>Spirochaetota</taxon>
        <taxon>Spirochaetia</taxon>
        <taxon>Spirochaetales</taxon>
        <taxon>Treponemataceae</taxon>
        <taxon>Treponema</taxon>
    </lineage>
</organism>